<dbReference type="AlphaFoldDB" id="A0A9W7KU23"/>
<feature type="region of interest" description="Disordered" evidence="3">
    <location>
        <begin position="23"/>
        <end position="59"/>
    </location>
</feature>
<dbReference type="Pfam" id="PF12799">
    <property type="entry name" value="LRR_4"/>
    <property type="match status" value="1"/>
</dbReference>
<feature type="compositionally biased region" description="Basic residues" evidence="3">
    <location>
        <begin position="635"/>
        <end position="653"/>
    </location>
</feature>
<organism evidence="5 6">
    <name type="scientific">Triparma verrucosa</name>
    <dbReference type="NCBI Taxonomy" id="1606542"/>
    <lineage>
        <taxon>Eukaryota</taxon>
        <taxon>Sar</taxon>
        <taxon>Stramenopiles</taxon>
        <taxon>Ochrophyta</taxon>
        <taxon>Bolidophyceae</taxon>
        <taxon>Parmales</taxon>
        <taxon>Triparmaceae</taxon>
        <taxon>Triparma</taxon>
    </lineage>
</organism>
<accession>A0A9W7KU23</accession>
<feature type="compositionally biased region" description="Basic residues" evidence="3">
    <location>
        <begin position="593"/>
        <end position="604"/>
    </location>
</feature>
<dbReference type="SMART" id="SM00364">
    <property type="entry name" value="LRR_BAC"/>
    <property type="match status" value="6"/>
</dbReference>
<dbReference type="SMART" id="SM00369">
    <property type="entry name" value="LRR_TYP"/>
    <property type="match status" value="8"/>
</dbReference>
<dbReference type="PROSITE" id="PS51450">
    <property type="entry name" value="LRR"/>
    <property type="match status" value="3"/>
</dbReference>
<dbReference type="Proteomes" id="UP001165160">
    <property type="component" value="Unassembled WGS sequence"/>
</dbReference>
<evidence type="ECO:0000313" key="5">
    <source>
        <dbReference type="EMBL" id="GMI11627.1"/>
    </source>
</evidence>
<proteinExistence type="predicted"/>
<dbReference type="Pfam" id="PF23598">
    <property type="entry name" value="LRR_14"/>
    <property type="match status" value="1"/>
</dbReference>
<reference evidence="6" key="1">
    <citation type="journal article" date="2023" name="Commun. Biol.">
        <title>Genome analysis of Parmales, the sister group of diatoms, reveals the evolutionary specialization of diatoms from phago-mixotrophs to photoautotrophs.</title>
        <authorList>
            <person name="Ban H."/>
            <person name="Sato S."/>
            <person name="Yoshikawa S."/>
            <person name="Yamada K."/>
            <person name="Nakamura Y."/>
            <person name="Ichinomiya M."/>
            <person name="Sato N."/>
            <person name="Blanc-Mathieu R."/>
            <person name="Endo H."/>
            <person name="Kuwata A."/>
            <person name="Ogata H."/>
        </authorList>
    </citation>
    <scope>NUCLEOTIDE SEQUENCE [LARGE SCALE GENOMIC DNA]</scope>
    <source>
        <strain evidence="6">NIES 3699</strain>
    </source>
</reference>
<feature type="compositionally biased region" description="Low complexity" evidence="3">
    <location>
        <begin position="610"/>
        <end position="634"/>
    </location>
</feature>
<comment type="caution">
    <text evidence="5">The sequence shown here is derived from an EMBL/GenBank/DDBJ whole genome shotgun (WGS) entry which is preliminary data.</text>
</comment>
<dbReference type="InterPro" id="IPR032675">
    <property type="entry name" value="LRR_dom_sf"/>
</dbReference>
<dbReference type="InterPro" id="IPR001611">
    <property type="entry name" value="Leu-rich_rpt"/>
</dbReference>
<feature type="compositionally biased region" description="Acidic residues" evidence="3">
    <location>
        <begin position="549"/>
        <end position="560"/>
    </location>
</feature>
<sequence>MPHNPIRRQKTLLGKFGQHSLFDPGMVAAPNDAGSDDDENDVHAENTNGGLSPRPTGNMPLHSANRVTSLNLDIFEAEERTRLGQNYYKDEDKIKLWKNQLYIPPSAAGKRGLKKIVDREYNLKIWCYELANDTNSIRMVNYHLKSVPPPLCDMTHLTSINLSENRLKELPPEIGRLVHLRELDLSFNELESLPEEIGQEVERDPVSGSVFISQFAQGGLLMLEKLNVSNNKIVAIPQTFARLENLNEFEFDNNLIEVLPAGFSRWRMVTSFSPHQNRISTVPHELCSIVSLTELNVSNNRVMDLPQAIGKLKNLVRLDCSFNRLCQLPASVCELDKLEVLLLIDNNLELLPSQLGGMKSLRELNLYHNLLEDLPESMKLLDNVEIVDLDYNPLSQVPALIRDEGWVSIRAFLSSDLLTRRKIKLRDHTQTVGQGVMGKDVPKFVEVRIQLEAKKRLEKKLAKGRSFDHHEFEQAKAKEIMAVQVRTPKVDESAWLLFEGEDHRGHKQSVRKARQTELNKALFEDIAEDVLEEAESYDMSESGSGSESSGDEFGEEEEDPEAKKETLAKSAISGFGFAMLSKKGGGSVPGMPHKSKRKSTRKSIRSANNSVVSPGSTEGSGGENSSVGSSSTTSTRRRRNQRVISIHQKKKEN</sequence>
<dbReference type="Gene3D" id="3.80.10.10">
    <property type="entry name" value="Ribonuclease Inhibitor"/>
    <property type="match status" value="2"/>
</dbReference>
<dbReference type="InterPro" id="IPR050216">
    <property type="entry name" value="LRR_domain-containing"/>
</dbReference>
<keyword evidence="2" id="KW-0677">Repeat</keyword>
<dbReference type="InterPro" id="IPR003591">
    <property type="entry name" value="Leu-rich_rpt_typical-subtyp"/>
</dbReference>
<evidence type="ECO:0000313" key="6">
    <source>
        <dbReference type="Proteomes" id="UP001165160"/>
    </source>
</evidence>
<name>A0A9W7KU23_9STRA</name>
<evidence type="ECO:0000259" key="4">
    <source>
        <dbReference type="Pfam" id="PF23598"/>
    </source>
</evidence>
<dbReference type="SMART" id="SM00365">
    <property type="entry name" value="LRR_SD22"/>
    <property type="match status" value="4"/>
</dbReference>
<feature type="domain" description="Disease resistance R13L4/SHOC-2-like LRR" evidence="4">
    <location>
        <begin position="285"/>
        <end position="369"/>
    </location>
</feature>
<dbReference type="InterPro" id="IPR055414">
    <property type="entry name" value="LRR_R13L4/SHOC2-like"/>
</dbReference>
<feature type="region of interest" description="Disordered" evidence="3">
    <location>
        <begin position="534"/>
        <end position="653"/>
    </location>
</feature>
<evidence type="ECO:0000256" key="1">
    <source>
        <dbReference type="ARBA" id="ARBA00022614"/>
    </source>
</evidence>
<gene>
    <name evidence="5" type="ORF">TrVE_jg1613</name>
</gene>
<keyword evidence="1" id="KW-0433">Leucine-rich repeat</keyword>
<protein>
    <recommendedName>
        <fullName evidence="4">Disease resistance R13L4/SHOC-2-like LRR domain-containing protein</fullName>
    </recommendedName>
</protein>
<dbReference type="EMBL" id="BRXX01000432">
    <property type="protein sequence ID" value="GMI11627.1"/>
    <property type="molecule type" value="Genomic_DNA"/>
</dbReference>
<dbReference type="PANTHER" id="PTHR48051">
    <property type="match status" value="1"/>
</dbReference>
<dbReference type="InterPro" id="IPR025875">
    <property type="entry name" value="Leu-rich_rpt_4"/>
</dbReference>
<feature type="compositionally biased region" description="Low complexity" evidence="3">
    <location>
        <begin position="539"/>
        <end position="548"/>
    </location>
</feature>
<dbReference type="SUPFAM" id="SSF52058">
    <property type="entry name" value="L domain-like"/>
    <property type="match status" value="1"/>
</dbReference>
<evidence type="ECO:0000256" key="2">
    <source>
        <dbReference type="ARBA" id="ARBA00022737"/>
    </source>
</evidence>
<evidence type="ECO:0000256" key="3">
    <source>
        <dbReference type="SAM" id="MobiDB-lite"/>
    </source>
</evidence>
<dbReference type="PANTHER" id="PTHR48051:SF1">
    <property type="entry name" value="RAS SUPPRESSOR PROTEIN 1"/>
    <property type="match status" value="1"/>
</dbReference>
<dbReference type="GO" id="GO:0005737">
    <property type="term" value="C:cytoplasm"/>
    <property type="evidence" value="ECO:0007669"/>
    <property type="project" value="TreeGrafter"/>
</dbReference>
<keyword evidence="6" id="KW-1185">Reference proteome</keyword>